<dbReference type="InterPro" id="IPR015927">
    <property type="entry name" value="Peptidase_S24_S26A/B/C"/>
</dbReference>
<dbReference type="AlphaFoldDB" id="A0A1J4QDU4"/>
<dbReference type="Gene3D" id="2.10.109.10">
    <property type="entry name" value="Umud Fragment, subunit A"/>
    <property type="match status" value="1"/>
</dbReference>
<dbReference type="Pfam" id="PF00717">
    <property type="entry name" value="Peptidase_S24"/>
    <property type="match status" value="1"/>
</dbReference>
<evidence type="ECO:0000256" key="1">
    <source>
        <dbReference type="ARBA" id="ARBA00023015"/>
    </source>
</evidence>
<dbReference type="PANTHER" id="PTHR40661:SF3">
    <property type="entry name" value="FELS-1 PROPHAGE TRANSCRIPTIONAL REGULATOR"/>
    <property type="match status" value="1"/>
</dbReference>
<protein>
    <submittedName>
        <fullName evidence="5">Phage repressor protein</fullName>
    </submittedName>
</protein>
<evidence type="ECO:0000259" key="4">
    <source>
        <dbReference type="Pfam" id="PF00717"/>
    </source>
</evidence>
<dbReference type="SUPFAM" id="SSF51306">
    <property type="entry name" value="LexA/Signal peptidase"/>
    <property type="match status" value="1"/>
</dbReference>
<dbReference type="CDD" id="cd06529">
    <property type="entry name" value="S24_LexA-like"/>
    <property type="match status" value="1"/>
</dbReference>
<dbReference type="EMBL" id="MDKE01000022">
    <property type="protein sequence ID" value="OIN09230.1"/>
    <property type="molecule type" value="Genomic_DNA"/>
</dbReference>
<dbReference type="PANTHER" id="PTHR40661">
    <property type="match status" value="1"/>
</dbReference>
<evidence type="ECO:0000256" key="2">
    <source>
        <dbReference type="ARBA" id="ARBA00023125"/>
    </source>
</evidence>
<feature type="domain" description="Peptidase S24/S26A/S26B/S26C" evidence="4">
    <location>
        <begin position="11"/>
        <end position="132"/>
    </location>
</feature>
<gene>
    <name evidence="5" type="ORF">BFR47_02165</name>
</gene>
<comment type="caution">
    <text evidence="5">The sequence shown here is derived from an EMBL/GenBank/DDBJ whole genome shotgun (WGS) entry which is preliminary data.</text>
</comment>
<name>A0A1J4QDU4_9GAMM</name>
<evidence type="ECO:0000313" key="6">
    <source>
        <dbReference type="Proteomes" id="UP000243073"/>
    </source>
</evidence>
<keyword evidence="2" id="KW-0238">DNA-binding</keyword>
<keyword evidence="6" id="KW-1185">Reference proteome</keyword>
<reference evidence="5 6" key="1">
    <citation type="submission" date="2016-07" db="EMBL/GenBank/DDBJ databases">
        <title>Draft Genome Sequence of Oceanisphaera psychrotolerans, isolated from coastal sediment samples.</title>
        <authorList>
            <person name="Zhuo S."/>
            <person name="Ruan Z."/>
        </authorList>
    </citation>
    <scope>NUCLEOTIDE SEQUENCE [LARGE SCALE GENOMIC DNA]</scope>
    <source>
        <strain evidence="5 6">LAM-WHM-ZC</strain>
    </source>
</reference>
<organism evidence="5 6">
    <name type="scientific">Oceanisphaera psychrotolerans</name>
    <dbReference type="NCBI Taxonomy" id="1414654"/>
    <lineage>
        <taxon>Bacteria</taxon>
        <taxon>Pseudomonadati</taxon>
        <taxon>Pseudomonadota</taxon>
        <taxon>Gammaproteobacteria</taxon>
        <taxon>Aeromonadales</taxon>
        <taxon>Aeromonadaceae</taxon>
        <taxon>Oceanisphaera</taxon>
    </lineage>
</organism>
<accession>A0A1J4QDU4</accession>
<sequence>MLWVDSYDVFVSAGNGAHNEWDHLEARVPFSTAWLEDHGLIGKRLAVLKVHGDSMSPTLEHGDTPLVEMLPEDAVENLPDSVYVLRLNGQLLIKRLQSDLMGGLYIKSDNPAYDKLHLTQDNKPDDIRIIARWTGKKI</sequence>
<dbReference type="Proteomes" id="UP000243073">
    <property type="component" value="Unassembled WGS sequence"/>
</dbReference>
<keyword evidence="1" id="KW-0805">Transcription regulation</keyword>
<evidence type="ECO:0000256" key="3">
    <source>
        <dbReference type="ARBA" id="ARBA00023163"/>
    </source>
</evidence>
<keyword evidence="3" id="KW-0804">Transcription</keyword>
<proteinExistence type="predicted"/>
<dbReference type="InterPro" id="IPR036286">
    <property type="entry name" value="LexA/Signal_pep-like_sf"/>
</dbReference>
<dbReference type="GO" id="GO:0003677">
    <property type="term" value="F:DNA binding"/>
    <property type="evidence" value="ECO:0007669"/>
    <property type="project" value="UniProtKB-KW"/>
</dbReference>
<dbReference type="InterPro" id="IPR039418">
    <property type="entry name" value="LexA-like"/>
</dbReference>
<dbReference type="STRING" id="1414654.BFR47_02165"/>
<evidence type="ECO:0000313" key="5">
    <source>
        <dbReference type="EMBL" id="OIN09230.1"/>
    </source>
</evidence>